<accession>A0AAD8NZB8</accession>
<dbReference type="Pfam" id="PF07734">
    <property type="entry name" value="FBA_1"/>
    <property type="match status" value="1"/>
</dbReference>
<keyword evidence="4" id="KW-1185">Reference proteome</keyword>
<dbReference type="InterPro" id="IPR006527">
    <property type="entry name" value="F-box-assoc_dom_typ1"/>
</dbReference>
<dbReference type="InterPro" id="IPR036047">
    <property type="entry name" value="F-box-like_dom_sf"/>
</dbReference>
<dbReference type="PANTHER" id="PTHR35546:SF115">
    <property type="entry name" value="F-BOX DOMAIN-CONTAINING PROTEIN"/>
    <property type="match status" value="1"/>
</dbReference>
<sequence>MLSSAEEVCSIDDLLSKILALLPLGSLQVFKSVSKRWLSLISDPAFTALRSRVPNADHPKGLFFQLESASSVFVYLSLDSCCITTISFPYPTNSNYIMEVWQSCNGLLLCTHGPDKLYVYNPTTNHSKLLPLPHLWAPIWYIKPLAMAFDPTLSPHYKILYARQDYITRLVHLQIYSSEAGIWRPCAQTFSRTSFIAFDSRAVYWRDAIHWLSRIHVFHFSLKDMDNPLVEDHRTLYGIRYGGHDKLLVSRDCLLLVKMLPHQIMNVYESINHYSGWSLKYQVNLEPAPAPPLVDFNLLSLVIGETEEDSFLVLQVTGTGTRSCSMLLRFNIISKTFHHLCDLTQFHLRYTLKPYSSSFFFTPSLVAV</sequence>
<evidence type="ECO:0008006" key="5">
    <source>
        <dbReference type="Google" id="ProtNLM"/>
    </source>
</evidence>
<gene>
    <name evidence="3" type="ORF">QVD17_15232</name>
</gene>
<dbReference type="SUPFAM" id="SSF63825">
    <property type="entry name" value="YWTD domain"/>
    <property type="match status" value="1"/>
</dbReference>
<dbReference type="Proteomes" id="UP001229421">
    <property type="component" value="Unassembled WGS sequence"/>
</dbReference>
<dbReference type="InterPro" id="IPR055290">
    <property type="entry name" value="At3g26010-like"/>
</dbReference>
<name>A0AAD8NZB8_TARER</name>
<feature type="domain" description="F-box" evidence="1">
    <location>
        <begin position="12"/>
        <end position="46"/>
    </location>
</feature>
<evidence type="ECO:0000313" key="3">
    <source>
        <dbReference type="EMBL" id="KAK1426557.1"/>
    </source>
</evidence>
<dbReference type="PANTHER" id="PTHR35546">
    <property type="entry name" value="F-BOX PROTEIN INTERACTION DOMAIN PROTEIN-RELATED"/>
    <property type="match status" value="1"/>
</dbReference>
<evidence type="ECO:0000259" key="1">
    <source>
        <dbReference type="Pfam" id="PF00646"/>
    </source>
</evidence>
<comment type="caution">
    <text evidence="3">The sequence shown here is derived from an EMBL/GenBank/DDBJ whole genome shotgun (WGS) entry which is preliminary data.</text>
</comment>
<dbReference type="Pfam" id="PF00646">
    <property type="entry name" value="F-box"/>
    <property type="match status" value="1"/>
</dbReference>
<dbReference type="AlphaFoldDB" id="A0AAD8NZB8"/>
<dbReference type="InterPro" id="IPR001810">
    <property type="entry name" value="F-box_dom"/>
</dbReference>
<dbReference type="EMBL" id="JAUHHV010000004">
    <property type="protein sequence ID" value="KAK1426557.1"/>
    <property type="molecule type" value="Genomic_DNA"/>
</dbReference>
<protein>
    <recommendedName>
        <fullName evidence="5">F-box domain-containing protein</fullName>
    </recommendedName>
</protein>
<evidence type="ECO:0000259" key="2">
    <source>
        <dbReference type="Pfam" id="PF07734"/>
    </source>
</evidence>
<feature type="domain" description="F-box associated beta-propeller type 1" evidence="2">
    <location>
        <begin position="94"/>
        <end position="225"/>
    </location>
</feature>
<dbReference type="NCBIfam" id="TIGR01640">
    <property type="entry name" value="F_box_assoc_1"/>
    <property type="match status" value="1"/>
</dbReference>
<dbReference type="InterPro" id="IPR017451">
    <property type="entry name" value="F-box-assoc_interact_dom"/>
</dbReference>
<dbReference type="SUPFAM" id="SSF81383">
    <property type="entry name" value="F-box domain"/>
    <property type="match status" value="1"/>
</dbReference>
<proteinExistence type="predicted"/>
<organism evidence="3 4">
    <name type="scientific">Tagetes erecta</name>
    <name type="common">African marigold</name>
    <dbReference type="NCBI Taxonomy" id="13708"/>
    <lineage>
        <taxon>Eukaryota</taxon>
        <taxon>Viridiplantae</taxon>
        <taxon>Streptophyta</taxon>
        <taxon>Embryophyta</taxon>
        <taxon>Tracheophyta</taxon>
        <taxon>Spermatophyta</taxon>
        <taxon>Magnoliopsida</taxon>
        <taxon>eudicotyledons</taxon>
        <taxon>Gunneridae</taxon>
        <taxon>Pentapetalae</taxon>
        <taxon>asterids</taxon>
        <taxon>campanulids</taxon>
        <taxon>Asterales</taxon>
        <taxon>Asteraceae</taxon>
        <taxon>Asteroideae</taxon>
        <taxon>Heliantheae alliance</taxon>
        <taxon>Tageteae</taxon>
        <taxon>Tagetes</taxon>
    </lineage>
</organism>
<evidence type="ECO:0000313" key="4">
    <source>
        <dbReference type="Proteomes" id="UP001229421"/>
    </source>
</evidence>
<reference evidence="3" key="1">
    <citation type="journal article" date="2023" name="bioRxiv">
        <title>Improved chromosome-level genome assembly for marigold (Tagetes erecta).</title>
        <authorList>
            <person name="Jiang F."/>
            <person name="Yuan L."/>
            <person name="Wang S."/>
            <person name="Wang H."/>
            <person name="Xu D."/>
            <person name="Wang A."/>
            <person name="Fan W."/>
        </authorList>
    </citation>
    <scope>NUCLEOTIDE SEQUENCE</scope>
    <source>
        <strain evidence="3">WSJ</strain>
        <tissue evidence="3">Leaf</tissue>
    </source>
</reference>